<dbReference type="AlphaFoldDB" id="A0A518BJ79"/>
<dbReference type="Pfam" id="PF23357">
    <property type="entry name" value="DUF7088"/>
    <property type="match status" value="1"/>
</dbReference>
<keyword evidence="5" id="KW-1185">Reference proteome</keyword>
<dbReference type="KEGG" id="pbap:Pla133_21080"/>
<evidence type="ECO:0000313" key="5">
    <source>
        <dbReference type="Proteomes" id="UP000316921"/>
    </source>
</evidence>
<keyword evidence="1" id="KW-1133">Transmembrane helix</keyword>
<evidence type="ECO:0000256" key="1">
    <source>
        <dbReference type="SAM" id="Phobius"/>
    </source>
</evidence>
<dbReference type="InterPro" id="IPR019196">
    <property type="entry name" value="ABC_transp_unknown"/>
</dbReference>
<evidence type="ECO:0000259" key="2">
    <source>
        <dbReference type="Pfam" id="PF09822"/>
    </source>
</evidence>
<dbReference type="RefSeq" id="WP_145064834.1">
    <property type="nucleotide sequence ID" value="NZ_CP036287.1"/>
</dbReference>
<keyword evidence="1" id="KW-0472">Membrane</keyword>
<dbReference type="Pfam" id="PF09822">
    <property type="entry name" value="ABC_transp_aux"/>
    <property type="match status" value="1"/>
</dbReference>
<gene>
    <name evidence="4" type="ORF">Pla133_21080</name>
</gene>
<keyword evidence="1" id="KW-0812">Transmembrane</keyword>
<dbReference type="Proteomes" id="UP000316921">
    <property type="component" value="Chromosome"/>
</dbReference>
<accession>A0A518BJ79</accession>
<evidence type="ECO:0000259" key="3">
    <source>
        <dbReference type="Pfam" id="PF23357"/>
    </source>
</evidence>
<protein>
    <submittedName>
        <fullName evidence="4">ABC-type uncharacterized transport system</fullName>
    </submittedName>
</protein>
<dbReference type="EMBL" id="CP036287">
    <property type="protein sequence ID" value="QDU67030.1"/>
    <property type="molecule type" value="Genomic_DNA"/>
</dbReference>
<feature type="domain" description="DUF7088" evidence="3">
    <location>
        <begin position="48"/>
        <end position="151"/>
    </location>
</feature>
<organism evidence="4 5">
    <name type="scientific">Engelhardtia mirabilis</name>
    <dbReference type="NCBI Taxonomy" id="2528011"/>
    <lineage>
        <taxon>Bacteria</taxon>
        <taxon>Pseudomonadati</taxon>
        <taxon>Planctomycetota</taxon>
        <taxon>Planctomycetia</taxon>
        <taxon>Planctomycetia incertae sedis</taxon>
        <taxon>Engelhardtia</taxon>
    </lineage>
</organism>
<reference evidence="4 5" key="1">
    <citation type="submission" date="2019-02" db="EMBL/GenBank/DDBJ databases">
        <title>Deep-cultivation of Planctomycetes and their phenomic and genomic characterization uncovers novel biology.</title>
        <authorList>
            <person name="Wiegand S."/>
            <person name="Jogler M."/>
            <person name="Boedeker C."/>
            <person name="Pinto D."/>
            <person name="Vollmers J."/>
            <person name="Rivas-Marin E."/>
            <person name="Kohn T."/>
            <person name="Peeters S.H."/>
            <person name="Heuer A."/>
            <person name="Rast P."/>
            <person name="Oberbeckmann S."/>
            <person name="Bunk B."/>
            <person name="Jeske O."/>
            <person name="Meyerdierks A."/>
            <person name="Storesund J.E."/>
            <person name="Kallscheuer N."/>
            <person name="Luecker S."/>
            <person name="Lage O.M."/>
            <person name="Pohl T."/>
            <person name="Merkel B.J."/>
            <person name="Hornburger P."/>
            <person name="Mueller R.-W."/>
            <person name="Bruemmer F."/>
            <person name="Labrenz M."/>
            <person name="Spormann A.M."/>
            <person name="Op den Camp H."/>
            <person name="Overmann J."/>
            <person name="Amann R."/>
            <person name="Jetten M.S.M."/>
            <person name="Mascher T."/>
            <person name="Medema M.H."/>
            <person name="Devos D.P."/>
            <person name="Kaster A.-K."/>
            <person name="Ovreas L."/>
            <person name="Rohde M."/>
            <person name="Galperin M.Y."/>
            <person name="Jogler C."/>
        </authorList>
    </citation>
    <scope>NUCLEOTIDE SEQUENCE [LARGE SCALE GENOMIC DNA]</scope>
    <source>
        <strain evidence="4 5">Pla133</strain>
    </source>
</reference>
<sequence>MSLGANKAPTPRWLRGQALIGAVLALALFIVGARLAERHLRLRADLSEDGMLSFSPATDLILGRLEDVAQLEMFVTAEIENGAGQLARTRLMEQLSELEERSGGQLQVILRDPASSSQARLEALDYGIPYENIARGGSGVLIAQEVFMGGVLRYRGGERVLPRLYPDALEYVLLSSLHALMQPRPMRVGWYVGGDDPQDFSVARDLLARRVEIMPVGGLAEGRPVPDVDVLILVRPVDLHPRAAFEVDQFVQRGGALLALVDRSAGNIAERRFEAIDSGLEDVLESWGVFVSRAHLWDQLGHRAMQIGEVNPNTGEVVNYVRVPNPMWINILPEGLDSSHPSTARLPGLALTWAHPIEPGEAPPGAERIELAHTSDRTFLVPLEPEMELDNDSIRLRDTNFLAAGGEASYPVIVALTGPLPSAFADLGRPPARDAFTGEDRVGEAGTGANAAPVLSGEGDSRVVVVGDADFLAARGRDLRVDPVSQLFLENIVDWLGAAPELLALRSKLPRDRSITDFVAEEFRAAGLSSVRGNVGRSEAQGPNANESSAIERADRRRRLHVGATVGGSAAAALVLALAAALRRRLRLTALGRTVGEGGGA</sequence>
<evidence type="ECO:0000313" key="4">
    <source>
        <dbReference type="EMBL" id="QDU67030.1"/>
    </source>
</evidence>
<name>A0A518BJ79_9BACT</name>
<proteinExistence type="predicted"/>
<feature type="transmembrane region" description="Helical" evidence="1">
    <location>
        <begin position="560"/>
        <end position="582"/>
    </location>
</feature>
<dbReference type="InterPro" id="IPR055396">
    <property type="entry name" value="DUF7088"/>
</dbReference>
<feature type="domain" description="ABC-type uncharacterised transport system" evidence="2">
    <location>
        <begin position="224"/>
        <end position="491"/>
    </location>
</feature>